<dbReference type="GO" id="GO:0015031">
    <property type="term" value="P:protein transport"/>
    <property type="evidence" value="ECO:0007669"/>
    <property type="project" value="UniProtKB-KW"/>
</dbReference>
<feature type="compositionally biased region" description="Basic and acidic residues" evidence="4">
    <location>
        <begin position="52"/>
        <end position="78"/>
    </location>
</feature>
<dbReference type="GO" id="GO:0000145">
    <property type="term" value="C:exocyst"/>
    <property type="evidence" value="ECO:0007669"/>
    <property type="project" value="InterPro"/>
</dbReference>
<dbReference type="Gene3D" id="1.20.1280.170">
    <property type="entry name" value="Exocyst complex component Exo70"/>
    <property type="match status" value="1"/>
</dbReference>
<name>A0A6P5ZGG9_DURZI</name>
<dbReference type="RefSeq" id="XP_022751844.1">
    <property type="nucleotide sequence ID" value="XM_022896109.1"/>
</dbReference>
<keyword evidence="3" id="KW-0653">Protein transport</keyword>
<dbReference type="GO" id="GO:0005546">
    <property type="term" value="F:phosphatidylinositol-4,5-bisphosphate binding"/>
    <property type="evidence" value="ECO:0007669"/>
    <property type="project" value="InterPro"/>
</dbReference>
<reference evidence="7" key="1">
    <citation type="submission" date="2025-08" db="UniProtKB">
        <authorList>
            <consortium name="RefSeq"/>
        </authorList>
    </citation>
    <scope>IDENTIFICATION</scope>
    <source>
        <tissue evidence="7">Fruit stalk</tissue>
    </source>
</reference>
<dbReference type="OrthoDB" id="1922221at2759"/>
<dbReference type="PANTHER" id="PTHR12542">
    <property type="entry name" value="EXOCYST COMPLEX PROTEIN EXO70"/>
    <property type="match status" value="1"/>
</dbReference>
<feature type="compositionally biased region" description="Low complexity" evidence="4">
    <location>
        <begin position="34"/>
        <end position="48"/>
    </location>
</feature>
<accession>A0A6P5ZGG9</accession>
<sequence>METNHQPEKSLSFNKGDGDGKNSDANNTLPAMDSPKSSNEESSAAAEITEVEMEKPEEVKIGKTEIEETGKAEEKENEGGELGESSPSPEVKYTLETASEDIDRFLSSRSTPKEEEVEAGLEIPEFIDKYLDLVEEKIFNHESPDTKVKACQLAEDDVSFLKSVDQISKLYKNLSAVFKLDSDQGPLINRIGRIQQRAMSYLEDEFRSLMEESRIVEPDQKQEVADQCHVPDQDQSVESNEESNFPGYSQEVLANLNKIAKEMISGGHESECCEVYMITRRNVIEETLNKLGYEKISIDEVQKMQWEVLEREIPQWIKAVKQCANVYFSGERKLAETIFSDYPSLSDSLFSNLTRGVFIQLLNFAEAVAISKRSTEKLFKFLDMYETLRDNLSGIDSMFPEECAKELRAETTTARCRIGETAICIFCDLENSIKSDTGKIPVPGGAVHPLTRYTMNYLKYACDEYTETLEQVFKEHSKIERADSTSRPQNYEGNSENYNNDEENHSPFSCQLMRIMDLLDSIMEAKSKLYKDVSLRCIFMMNNGRYMLQKIKGSAEIHKVMGDTWRRKRSSYLRNYHKNYQRETWTKLLGCLSNEGLSVNGKVVKPVLKEKFKSFNAMFDEIHKTQSLWVVNDKQLQSELRVSISSVVIPAYRSFLGRFSGYLDPGRQTEKYIKFQPEDIEAYIDELFDGNPSSLARRKT</sequence>
<dbReference type="InterPro" id="IPR046364">
    <property type="entry name" value="Exo70_C"/>
</dbReference>
<feature type="compositionally biased region" description="Polar residues" evidence="4">
    <location>
        <begin position="485"/>
        <end position="498"/>
    </location>
</feature>
<keyword evidence="6" id="KW-1185">Reference proteome</keyword>
<gene>
    <name evidence="7" type="primary">LOC111300476</name>
</gene>
<feature type="region of interest" description="Disordered" evidence="4">
    <location>
        <begin position="480"/>
        <end position="503"/>
    </location>
</feature>
<comment type="similarity">
    <text evidence="1 3">Belongs to the EXO70 family.</text>
</comment>
<feature type="region of interest" description="Disordered" evidence="4">
    <location>
        <begin position="1"/>
        <end position="90"/>
    </location>
</feature>
<dbReference type="AlphaFoldDB" id="A0A6P5ZGG9"/>
<evidence type="ECO:0000259" key="5">
    <source>
        <dbReference type="Pfam" id="PF03081"/>
    </source>
</evidence>
<dbReference type="SUPFAM" id="SSF74788">
    <property type="entry name" value="Cullin repeat-like"/>
    <property type="match status" value="1"/>
</dbReference>
<proteinExistence type="inferred from homology"/>
<dbReference type="FunFam" id="1.20.1280.170:FF:000003">
    <property type="entry name" value="Exocyst subunit Exo70 family protein"/>
    <property type="match status" value="1"/>
</dbReference>
<dbReference type="Proteomes" id="UP000515121">
    <property type="component" value="Unplaced"/>
</dbReference>
<dbReference type="PANTHER" id="PTHR12542:SF93">
    <property type="entry name" value="EXOCYST COMPLEX COMPONENT EXO70C2"/>
    <property type="match status" value="1"/>
</dbReference>
<dbReference type="InterPro" id="IPR004140">
    <property type="entry name" value="Exo70"/>
</dbReference>
<comment type="function">
    <text evidence="3">Component of the exocyst complex.</text>
</comment>
<evidence type="ECO:0000256" key="1">
    <source>
        <dbReference type="ARBA" id="ARBA00006756"/>
    </source>
</evidence>
<feature type="domain" description="Exocyst complex subunit Exo70 C-terminal" evidence="5">
    <location>
        <begin position="315"/>
        <end position="686"/>
    </location>
</feature>
<dbReference type="GeneID" id="111300476"/>
<evidence type="ECO:0000313" key="7">
    <source>
        <dbReference type="RefSeq" id="XP_022751844.1"/>
    </source>
</evidence>
<evidence type="ECO:0000256" key="2">
    <source>
        <dbReference type="ARBA" id="ARBA00022448"/>
    </source>
</evidence>
<organism evidence="6 7">
    <name type="scientific">Durio zibethinus</name>
    <name type="common">Durian</name>
    <dbReference type="NCBI Taxonomy" id="66656"/>
    <lineage>
        <taxon>Eukaryota</taxon>
        <taxon>Viridiplantae</taxon>
        <taxon>Streptophyta</taxon>
        <taxon>Embryophyta</taxon>
        <taxon>Tracheophyta</taxon>
        <taxon>Spermatophyta</taxon>
        <taxon>Magnoliopsida</taxon>
        <taxon>eudicotyledons</taxon>
        <taxon>Gunneridae</taxon>
        <taxon>Pentapetalae</taxon>
        <taxon>rosids</taxon>
        <taxon>malvids</taxon>
        <taxon>Malvales</taxon>
        <taxon>Malvaceae</taxon>
        <taxon>Helicteroideae</taxon>
        <taxon>Durio</taxon>
    </lineage>
</organism>
<protein>
    <recommendedName>
        <fullName evidence="3">Exocyst subunit Exo70 family protein</fullName>
    </recommendedName>
</protein>
<evidence type="ECO:0000256" key="3">
    <source>
        <dbReference type="RuleBase" id="RU365026"/>
    </source>
</evidence>
<dbReference type="Pfam" id="PF03081">
    <property type="entry name" value="Exo70_C"/>
    <property type="match status" value="1"/>
</dbReference>
<evidence type="ECO:0000256" key="4">
    <source>
        <dbReference type="SAM" id="MobiDB-lite"/>
    </source>
</evidence>
<keyword evidence="3" id="KW-0268">Exocytosis</keyword>
<dbReference type="GO" id="GO:0006887">
    <property type="term" value="P:exocytosis"/>
    <property type="evidence" value="ECO:0007669"/>
    <property type="project" value="UniProtKB-KW"/>
</dbReference>
<dbReference type="InterPro" id="IPR016159">
    <property type="entry name" value="Cullin_repeat-like_dom_sf"/>
</dbReference>
<keyword evidence="2 3" id="KW-0813">Transport</keyword>
<dbReference type="KEGG" id="dzi:111300476"/>
<evidence type="ECO:0000313" key="6">
    <source>
        <dbReference type="Proteomes" id="UP000515121"/>
    </source>
</evidence>
<dbReference type="Pfam" id="PF20669">
    <property type="entry name" value="Exo70_N"/>
    <property type="match status" value="1"/>
</dbReference>